<evidence type="ECO:0000256" key="6">
    <source>
        <dbReference type="ARBA" id="ARBA00042523"/>
    </source>
</evidence>
<feature type="domain" description="Exoribonuclease phosphorolytic" evidence="7">
    <location>
        <begin position="55"/>
        <end position="190"/>
    </location>
</feature>
<sequence>MNGNDDITISGPTPKGVYATPKLFMEPILLGAAEKHFIAQGFADGVRNDGRGIDDFRPIWIESPAFTTTNGSARVKIDTTDILVGVKCEVMECEDTSLTPNRLQFTVEPSCIAALRTEAKGGELLTEAIEAVLMEAYHGNGDVITNMEKLVLCKQFMWKVYVDIVIQQYGGNILDAIFIAVKAALLDTRITNLALIPQDEGKFSIECEESTETNFFRLEAANAPLSISVNQIGKSIAVDCTEVEEVLLRTALWVVMDQPENERTPDDSIRLRVVKQMFPGGMDPRSIPAMLDLAVRSGRKLHAAVNARLEEIKNADGSQVPGLSFFDE</sequence>
<gene>
    <name evidence="8" type="primary">Necator_chrIV.g14207</name>
    <name evidence="8" type="ORF">RB195_000913</name>
</gene>
<dbReference type="Proteomes" id="UP001303046">
    <property type="component" value="Unassembled WGS sequence"/>
</dbReference>
<dbReference type="InterPro" id="IPR050590">
    <property type="entry name" value="Exosome_comp_Rrp42_subfam"/>
</dbReference>
<comment type="caution">
    <text evidence="8">The sequence shown here is derived from an EMBL/GenBank/DDBJ whole genome shotgun (WGS) entry which is preliminary data.</text>
</comment>
<evidence type="ECO:0000256" key="2">
    <source>
        <dbReference type="ARBA" id="ARBA00004604"/>
    </source>
</evidence>
<dbReference type="InterPro" id="IPR027408">
    <property type="entry name" value="PNPase/RNase_PH_dom_sf"/>
</dbReference>
<dbReference type="EMBL" id="JAVFWL010000004">
    <property type="protein sequence ID" value="KAK6747989.1"/>
    <property type="molecule type" value="Genomic_DNA"/>
</dbReference>
<evidence type="ECO:0000256" key="5">
    <source>
        <dbReference type="ARBA" id="ARBA00022835"/>
    </source>
</evidence>
<dbReference type="PANTHER" id="PTHR11097:SF8">
    <property type="entry name" value="EXOSOME COMPLEX COMPONENT RRP42"/>
    <property type="match status" value="1"/>
</dbReference>
<keyword evidence="5" id="KW-0271">Exosome</keyword>
<dbReference type="SUPFAM" id="SSF55666">
    <property type="entry name" value="Ribonuclease PH domain 2-like"/>
    <property type="match status" value="1"/>
</dbReference>
<dbReference type="InterPro" id="IPR001247">
    <property type="entry name" value="ExoRNase_PH_dom1"/>
</dbReference>
<evidence type="ECO:0000313" key="9">
    <source>
        <dbReference type="Proteomes" id="UP001303046"/>
    </source>
</evidence>
<evidence type="ECO:0000256" key="3">
    <source>
        <dbReference type="ARBA" id="ARBA00006678"/>
    </source>
</evidence>
<evidence type="ECO:0000313" key="8">
    <source>
        <dbReference type="EMBL" id="KAK6747989.1"/>
    </source>
</evidence>
<keyword evidence="9" id="KW-1185">Reference proteome</keyword>
<evidence type="ECO:0000256" key="4">
    <source>
        <dbReference type="ARBA" id="ARBA00022490"/>
    </source>
</evidence>
<dbReference type="Gene3D" id="3.30.230.70">
    <property type="entry name" value="GHMP Kinase, N-terminal domain"/>
    <property type="match status" value="1"/>
</dbReference>
<keyword evidence="4" id="KW-0963">Cytoplasm</keyword>
<dbReference type="InterPro" id="IPR020568">
    <property type="entry name" value="Ribosomal_Su5_D2-typ_SF"/>
</dbReference>
<name>A0ABR1DBY0_NECAM</name>
<comment type="subcellular location">
    <subcellularLocation>
        <location evidence="1">Cytoplasm</location>
    </subcellularLocation>
    <subcellularLocation>
        <location evidence="2">Nucleus</location>
        <location evidence="2">Nucleolus</location>
    </subcellularLocation>
</comment>
<dbReference type="InterPro" id="IPR036345">
    <property type="entry name" value="ExoRNase_PH_dom2_sf"/>
</dbReference>
<evidence type="ECO:0000256" key="1">
    <source>
        <dbReference type="ARBA" id="ARBA00004496"/>
    </source>
</evidence>
<accession>A0ABR1DBY0</accession>
<organism evidence="8 9">
    <name type="scientific">Necator americanus</name>
    <name type="common">Human hookworm</name>
    <dbReference type="NCBI Taxonomy" id="51031"/>
    <lineage>
        <taxon>Eukaryota</taxon>
        <taxon>Metazoa</taxon>
        <taxon>Ecdysozoa</taxon>
        <taxon>Nematoda</taxon>
        <taxon>Chromadorea</taxon>
        <taxon>Rhabditida</taxon>
        <taxon>Rhabditina</taxon>
        <taxon>Rhabditomorpha</taxon>
        <taxon>Strongyloidea</taxon>
        <taxon>Ancylostomatidae</taxon>
        <taxon>Bunostominae</taxon>
        <taxon>Necator</taxon>
    </lineage>
</organism>
<dbReference type="PANTHER" id="PTHR11097">
    <property type="entry name" value="EXOSOME COMPLEX EXONUCLEASE RIBOSOMAL RNA PROCESSING PROTEIN"/>
    <property type="match status" value="1"/>
</dbReference>
<dbReference type="SUPFAM" id="SSF54211">
    <property type="entry name" value="Ribosomal protein S5 domain 2-like"/>
    <property type="match status" value="1"/>
</dbReference>
<evidence type="ECO:0000259" key="7">
    <source>
        <dbReference type="Pfam" id="PF01138"/>
    </source>
</evidence>
<reference evidence="8 9" key="1">
    <citation type="submission" date="2023-08" db="EMBL/GenBank/DDBJ databases">
        <title>A Necator americanus chromosomal reference genome.</title>
        <authorList>
            <person name="Ilik V."/>
            <person name="Petrzelkova K.J."/>
            <person name="Pardy F."/>
            <person name="Fuh T."/>
            <person name="Niatou-Singa F.S."/>
            <person name="Gouil Q."/>
            <person name="Baker L."/>
            <person name="Ritchie M.E."/>
            <person name="Jex A.R."/>
            <person name="Gazzola D."/>
            <person name="Li H."/>
            <person name="Toshio Fujiwara R."/>
            <person name="Zhan B."/>
            <person name="Aroian R.V."/>
            <person name="Pafco B."/>
            <person name="Schwarz E.M."/>
        </authorList>
    </citation>
    <scope>NUCLEOTIDE SEQUENCE [LARGE SCALE GENOMIC DNA]</scope>
    <source>
        <strain evidence="8 9">Aroian</strain>
        <tissue evidence="8">Whole animal</tissue>
    </source>
</reference>
<protein>
    <recommendedName>
        <fullName evidence="6">Ribosomal RNA-processing protein 42</fullName>
    </recommendedName>
</protein>
<dbReference type="Pfam" id="PF01138">
    <property type="entry name" value="RNase_PH"/>
    <property type="match status" value="1"/>
</dbReference>
<proteinExistence type="inferred from homology"/>
<comment type="similarity">
    <text evidence="3">Belongs to the RNase PH family.</text>
</comment>